<feature type="signal peptide" evidence="3">
    <location>
        <begin position="1"/>
        <end position="25"/>
    </location>
</feature>
<evidence type="ECO:0000259" key="4">
    <source>
        <dbReference type="Pfam" id="PF18435"/>
    </source>
</evidence>
<protein>
    <submittedName>
        <fullName evidence="5">Pyrroline-5-carboxylate reductase</fullName>
    </submittedName>
</protein>
<dbReference type="PANTHER" id="PTHR43037">
    <property type="entry name" value="UNNAMED PRODUCT-RELATED"/>
    <property type="match status" value="1"/>
</dbReference>
<feature type="chain" id="PRO_5023818382" evidence="3">
    <location>
        <begin position="26"/>
        <end position="427"/>
    </location>
</feature>
<dbReference type="Gene3D" id="2.60.40.2180">
    <property type="match status" value="1"/>
</dbReference>
<dbReference type="Gene3D" id="3.40.50.1820">
    <property type="entry name" value="alpha/beta hydrolase"/>
    <property type="match status" value="1"/>
</dbReference>
<dbReference type="Pfam" id="PF18435">
    <property type="entry name" value="EstA_Ig_like"/>
    <property type="match status" value="1"/>
</dbReference>
<dbReference type="AlphaFoldDB" id="A0A5J6PSB7"/>
<evidence type="ECO:0000256" key="3">
    <source>
        <dbReference type="SAM" id="SignalP"/>
    </source>
</evidence>
<keyword evidence="6" id="KW-1185">Reference proteome</keyword>
<dbReference type="GO" id="GO:0016787">
    <property type="term" value="F:hydrolase activity"/>
    <property type="evidence" value="ECO:0007669"/>
    <property type="project" value="UniProtKB-KW"/>
</dbReference>
<accession>A0A5J6PSB7</accession>
<evidence type="ECO:0000256" key="2">
    <source>
        <dbReference type="ARBA" id="ARBA00022801"/>
    </source>
</evidence>
<keyword evidence="2" id="KW-0378">Hydrolase</keyword>
<gene>
    <name evidence="5" type="ORF">D0T92_00565</name>
</gene>
<evidence type="ECO:0000313" key="6">
    <source>
        <dbReference type="Proteomes" id="UP000325713"/>
    </source>
</evidence>
<dbReference type="KEGG" id="nzl:D0T92_00565"/>
<dbReference type="OrthoDB" id="9764953at2"/>
<organism evidence="5 6">
    <name type="scientific">Neisseria zalophi</name>
    <dbReference type="NCBI Taxonomy" id="640030"/>
    <lineage>
        <taxon>Bacteria</taxon>
        <taxon>Pseudomonadati</taxon>
        <taxon>Pseudomonadota</taxon>
        <taxon>Betaproteobacteria</taxon>
        <taxon>Neisseriales</taxon>
        <taxon>Neisseriaceae</taxon>
        <taxon>Neisseria</taxon>
    </lineage>
</organism>
<name>A0A5J6PSB7_9NEIS</name>
<dbReference type="InterPro" id="IPR029058">
    <property type="entry name" value="AB_hydrolase_fold"/>
</dbReference>
<dbReference type="Proteomes" id="UP000325713">
    <property type="component" value="Chromosome"/>
</dbReference>
<dbReference type="EMBL" id="CP031700">
    <property type="protein sequence ID" value="QEY25184.1"/>
    <property type="molecule type" value="Genomic_DNA"/>
</dbReference>
<dbReference type="InterPro" id="IPR050955">
    <property type="entry name" value="Plant_Biomass_Hydrol_Est"/>
</dbReference>
<dbReference type="SUPFAM" id="SSF53474">
    <property type="entry name" value="alpha/beta-Hydrolases"/>
    <property type="match status" value="1"/>
</dbReference>
<keyword evidence="1 3" id="KW-0732">Signal</keyword>
<dbReference type="InterPro" id="IPR010126">
    <property type="entry name" value="Esterase_phb"/>
</dbReference>
<dbReference type="InterPro" id="IPR041172">
    <property type="entry name" value="EstA_Ig-like_N"/>
</dbReference>
<dbReference type="GO" id="GO:0005576">
    <property type="term" value="C:extracellular region"/>
    <property type="evidence" value="ECO:0007669"/>
    <property type="project" value="InterPro"/>
</dbReference>
<evidence type="ECO:0000256" key="1">
    <source>
        <dbReference type="ARBA" id="ARBA00022729"/>
    </source>
</evidence>
<dbReference type="Pfam" id="PF10503">
    <property type="entry name" value="Esterase_PHB"/>
    <property type="match status" value="1"/>
</dbReference>
<proteinExistence type="predicted"/>
<feature type="domain" description="Esterase Ig-like N-terminal" evidence="4">
    <location>
        <begin position="40"/>
        <end position="147"/>
    </location>
</feature>
<evidence type="ECO:0000313" key="5">
    <source>
        <dbReference type="EMBL" id="QEY25184.1"/>
    </source>
</evidence>
<dbReference type="RefSeq" id="WP_151049224.1">
    <property type="nucleotide sequence ID" value="NZ_CP031700.1"/>
</dbReference>
<dbReference type="PROSITE" id="PS51257">
    <property type="entry name" value="PROKAR_LIPOPROTEIN"/>
    <property type="match status" value="1"/>
</dbReference>
<dbReference type="PANTHER" id="PTHR43037:SF1">
    <property type="entry name" value="BLL1128 PROTEIN"/>
    <property type="match status" value="1"/>
</dbReference>
<reference evidence="5 6" key="1">
    <citation type="submission" date="2018-08" db="EMBL/GenBank/DDBJ databases">
        <title>Neisseria zalophi ATCC BAA-2455 complete genome.</title>
        <authorList>
            <person name="Veseli I.A."/>
            <person name="Buttler R."/>
            <person name="Mascarenhas dos Santos A.C."/>
            <person name="Pombert J.-F."/>
        </authorList>
    </citation>
    <scope>NUCLEOTIDE SEQUENCE [LARGE SCALE GENOMIC DNA]</scope>
    <source>
        <strain evidence="5 6">ATCC BAA-2455</strain>
    </source>
</reference>
<sequence>MKKITTALTALGCAAVLSGCQTLFPAQDQVVNTIADPVDSITAVTEVSGDGQKITAAVLHYNEPVLNDSLNPEDFAVNRRTITQVYSNDRPVKGGQGKDGNYVIVELSDNDEDAVAFGVDGRDIIRRRPELKITQTGDISDVSGQVIAPSSIERQSTQTVNLVVDGFKQAEFTDPQTGTAVAYNLFVPENHRADKQYPLVLFLHDAAVSGADVQNTLQQGLGAVVWASPESQAKQEVLVLAPQFDYSAAQPYAGKSEADAVVRLIQSLQAQYNVDPARIYVTGQGEGGDMAIAMNAGYPDLFAASYIVAAPWNGTQAVPPVQGKMWIVAAEGDEKAFAGMNKATDAWAKQGTRVVRDMWSGLASPEEFDRASEAMRNQQADVYYTVLQKGTVVPSGKTESSRANQRNTWRIAYTIDSIRDWLLAQHK</sequence>